<dbReference type="InterPro" id="IPR013096">
    <property type="entry name" value="Cupin_2"/>
</dbReference>
<dbReference type="Proteomes" id="UP000235786">
    <property type="component" value="Unassembled WGS sequence"/>
</dbReference>
<dbReference type="InterPro" id="IPR047142">
    <property type="entry name" value="OryJ/VirC-like"/>
</dbReference>
<reference evidence="2 3" key="1">
    <citation type="submission" date="2016-04" db="EMBL/GenBank/DDBJ databases">
        <title>A degradative enzymes factory behind the ericoid mycorrhizal symbiosis.</title>
        <authorList>
            <consortium name="DOE Joint Genome Institute"/>
            <person name="Martino E."/>
            <person name="Morin E."/>
            <person name="Grelet G."/>
            <person name="Kuo A."/>
            <person name="Kohler A."/>
            <person name="Daghino S."/>
            <person name="Barry K."/>
            <person name="Choi C."/>
            <person name="Cichocki N."/>
            <person name="Clum A."/>
            <person name="Copeland A."/>
            <person name="Hainaut M."/>
            <person name="Haridas S."/>
            <person name="Labutti K."/>
            <person name="Lindquist E."/>
            <person name="Lipzen A."/>
            <person name="Khouja H.-R."/>
            <person name="Murat C."/>
            <person name="Ohm R."/>
            <person name="Olson A."/>
            <person name="Spatafora J."/>
            <person name="Veneault-Fourrey C."/>
            <person name="Henrissat B."/>
            <person name="Grigoriev I."/>
            <person name="Martin F."/>
            <person name="Perotto S."/>
        </authorList>
    </citation>
    <scope>NUCLEOTIDE SEQUENCE [LARGE SCALE GENOMIC DNA]</scope>
    <source>
        <strain evidence="2 3">F</strain>
    </source>
</reference>
<protein>
    <recommendedName>
        <fullName evidence="1">Cupin type-2 domain-containing protein</fullName>
    </recommendedName>
</protein>
<dbReference type="PANTHER" id="PTHR36156">
    <property type="entry name" value="SLR2101 PROTEIN"/>
    <property type="match status" value="1"/>
</dbReference>
<dbReference type="Gene3D" id="2.60.120.10">
    <property type="entry name" value="Jelly Rolls"/>
    <property type="match status" value="1"/>
</dbReference>
<feature type="non-terminal residue" evidence="2">
    <location>
        <position position="160"/>
    </location>
</feature>
<gene>
    <name evidence="2" type="ORF">L207DRAFT_404313</name>
</gene>
<dbReference type="Pfam" id="PF07883">
    <property type="entry name" value="Cupin_2"/>
    <property type="match status" value="1"/>
</dbReference>
<evidence type="ECO:0000313" key="3">
    <source>
        <dbReference type="Proteomes" id="UP000235786"/>
    </source>
</evidence>
<evidence type="ECO:0000313" key="2">
    <source>
        <dbReference type="EMBL" id="PMD38665.1"/>
    </source>
</evidence>
<accession>A0A2J6RJG2</accession>
<dbReference type="OrthoDB" id="5840532at2759"/>
<dbReference type="InterPro" id="IPR014710">
    <property type="entry name" value="RmlC-like_jellyroll"/>
</dbReference>
<name>A0A2J6RJG2_HYAVF</name>
<feature type="non-terminal residue" evidence="2">
    <location>
        <position position="1"/>
    </location>
</feature>
<dbReference type="SUPFAM" id="SSF51182">
    <property type="entry name" value="RmlC-like cupins"/>
    <property type="match status" value="1"/>
</dbReference>
<proteinExistence type="predicted"/>
<dbReference type="CDD" id="cd02231">
    <property type="entry name" value="cupin_BLL6423-like"/>
    <property type="match status" value="1"/>
</dbReference>
<organism evidence="2 3">
    <name type="scientific">Hyaloscypha variabilis (strain UAMH 11265 / GT02V1 / F)</name>
    <name type="common">Meliniomyces variabilis</name>
    <dbReference type="NCBI Taxonomy" id="1149755"/>
    <lineage>
        <taxon>Eukaryota</taxon>
        <taxon>Fungi</taxon>
        <taxon>Dikarya</taxon>
        <taxon>Ascomycota</taxon>
        <taxon>Pezizomycotina</taxon>
        <taxon>Leotiomycetes</taxon>
        <taxon>Helotiales</taxon>
        <taxon>Hyaloscyphaceae</taxon>
        <taxon>Hyaloscypha</taxon>
        <taxon>Hyaloscypha variabilis</taxon>
    </lineage>
</organism>
<evidence type="ECO:0000259" key="1">
    <source>
        <dbReference type="Pfam" id="PF07883"/>
    </source>
</evidence>
<keyword evidence="3" id="KW-1185">Reference proteome</keyword>
<sequence>HITTHNPVTFHPTFQSSLSAEWKSISGSKMGFQTIYCTSMSPPSLNNDLDLTLNTQLTPNVGLSIPGGTVSRVVDFAPGFETTQHRTQSLDLGVVIEGTVELVLDSGERRIMGAGDTIVQRGTRHAWRNASERDWARMFFVLMSCEPVEVGGNVLEEDHG</sequence>
<dbReference type="PANTHER" id="PTHR36156:SF2">
    <property type="entry name" value="CUPIN TYPE-2 DOMAIN-CONTAINING PROTEIN"/>
    <property type="match status" value="1"/>
</dbReference>
<dbReference type="InterPro" id="IPR011051">
    <property type="entry name" value="RmlC_Cupin_sf"/>
</dbReference>
<feature type="domain" description="Cupin type-2" evidence="1">
    <location>
        <begin position="73"/>
        <end position="140"/>
    </location>
</feature>
<dbReference type="AlphaFoldDB" id="A0A2J6RJG2"/>
<dbReference type="EMBL" id="KZ613947">
    <property type="protein sequence ID" value="PMD38665.1"/>
    <property type="molecule type" value="Genomic_DNA"/>
</dbReference>